<dbReference type="PANTHER" id="PTHR45947">
    <property type="entry name" value="SULFOQUINOVOSYL TRANSFERASE SQD2"/>
    <property type="match status" value="1"/>
</dbReference>
<comment type="caution">
    <text evidence="2">The sequence shown here is derived from an EMBL/GenBank/DDBJ whole genome shotgun (WGS) entry which is preliminary data.</text>
</comment>
<dbReference type="InterPro" id="IPR050194">
    <property type="entry name" value="Glycosyltransferase_grp1"/>
</dbReference>
<evidence type="ECO:0000313" key="3">
    <source>
        <dbReference type="Proteomes" id="UP000834611"/>
    </source>
</evidence>
<protein>
    <submittedName>
        <fullName evidence="2">Glycogen synthase</fullName>
        <ecNumber evidence="2">2.4.1.11</ecNumber>
    </submittedName>
</protein>
<dbReference type="PANTHER" id="PTHR45947:SF3">
    <property type="entry name" value="SULFOQUINOVOSYL TRANSFERASE SQD2"/>
    <property type="match status" value="1"/>
</dbReference>
<accession>A0A9N8H336</accession>
<dbReference type="AlphaFoldDB" id="A0A9N8H336"/>
<organism evidence="2 3">
    <name type="scientific">Providencia rettgeri</name>
    <dbReference type="NCBI Taxonomy" id="587"/>
    <lineage>
        <taxon>Bacteria</taxon>
        <taxon>Pseudomonadati</taxon>
        <taxon>Pseudomonadota</taxon>
        <taxon>Gammaproteobacteria</taxon>
        <taxon>Enterobacterales</taxon>
        <taxon>Morganellaceae</taxon>
        <taxon>Providencia</taxon>
    </lineage>
</organism>
<reference evidence="2" key="1">
    <citation type="submission" date="2020-05" db="EMBL/GenBank/DDBJ databases">
        <authorList>
            <person name="Delgado-Blas J."/>
        </authorList>
    </citation>
    <scope>NUCLEOTIDE SEQUENCE</scope>
    <source>
        <strain evidence="2">BB1453</strain>
    </source>
</reference>
<sequence>MKIIAFLGEKYSHYDGMYYTNPTSAAFLQKMMSEDNIYIVSPSINSKEKPQTYSSKVREDKFIESPFYTSTKDFILKCLFKRKYYKNFIVFSDHIIKSNPDATFWIRTPSIGSVLFGLRVIKNKKRLINHMCADIKDTWRDKKYSILEKYFGFLTSRILRTLLGKICANKNTINLATGSALEKFGLKYSAKTYQFVDLMSEKPNINLYKDQNYIKNDETFRLTFVGRLVEDKGIIDLINIMEKLPKHVTLNVIGGGDAYEDALNLIEKNKLKDRVIMYGQLPFSELTKIYNKTDLTVVPSNNFYEGFPRVIMESWAHGVPVIVSNVGGVSAFVKNNVNGLVFQPGDTDKLDELIKNIINDKDLYMTIKHGASELADISTFEYWSNKARNIVTGN</sequence>
<keyword evidence="2" id="KW-0808">Transferase</keyword>
<keyword evidence="2" id="KW-0328">Glycosyltransferase</keyword>
<dbReference type="GO" id="GO:0004373">
    <property type="term" value="F:alpha-1,4-glucan glucosyltransferase (UDP-glucose donor) activity"/>
    <property type="evidence" value="ECO:0007669"/>
    <property type="project" value="UniProtKB-EC"/>
</dbReference>
<proteinExistence type="predicted"/>
<dbReference type="Gene3D" id="3.40.50.2000">
    <property type="entry name" value="Glycogen Phosphorylase B"/>
    <property type="match status" value="2"/>
</dbReference>
<evidence type="ECO:0000313" key="2">
    <source>
        <dbReference type="EMBL" id="CAB5715265.1"/>
    </source>
</evidence>
<dbReference type="InterPro" id="IPR001296">
    <property type="entry name" value="Glyco_trans_1"/>
</dbReference>
<feature type="domain" description="Glycosyl transferase family 1" evidence="1">
    <location>
        <begin position="212"/>
        <end position="368"/>
    </location>
</feature>
<dbReference type="EMBL" id="CAHPSF010000015">
    <property type="protein sequence ID" value="CAB5715265.1"/>
    <property type="molecule type" value="Genomic_DNA"/>
</dbReference>
<dbReference type="SUPFAM" id="SSF53756">
    <property type="entry name" value="UDP-Glycosyltransferase/glycogen phosphorylase"/>
    <property type="match status" value="1"/>
</dbReference>
<dbReference type="RefSeq" id="WP_112308415.1">
    <property type="nucleotide sequence ID" value="NZ_ABDWLN020000059.1"/>
</dbReference>
<dbReference type="Proteomes" id="UP000834611">
    <property type="component" value="Unassembled WGS sequence"/>
</dbReference>
<evidence type="ECO:0000259" key="1">
    <source>
        <dbReference type="Pfam" id="PF00534"/>
    </source>
</evidence>
<gene>
    <name evidence="2" type="ORF">GHA_04055</name>
</gene>
<name>A0A9N8H336_PRORE</name>
<dbReference type="Pfam" id="PF00534">
    <property type="entry name" value="Glycos_transf_1"/>
    <property type="match status" value="1"/>
</dbReference>
<dbReference type="EC" id="2.4.1.11" evidence="2"/>